<comment type="caution">
    <text evidence="1">The sequence shown here is derived from an EMBL/GenBank/DDBJ whole genome shotgun (WGS) entry which is preliminary data.</text>
</comment>
<reference evidence="1 2" key="1">
    <citation type="submission" date="2019-12" db="EMBL/GenBank/DDBJ databases">
        <title>Genomic-based taxomic classification of the family Erythrobacteraceae.</title>
        <authorList>
            <person name="Xu L."/>
        </authorList>
    </citation>
    <scope>NUCLEOTIDE SEQUENCE [LARGE SCALE GENOMIC DNA]</scope>
    <source>
        <strain evidence="1 2">JCM 17468</strain>
    </source>
</reference>
<accession>A0A844YA72</accession>
<keyword evidence="2" id="KW-1185">Reference proteome</keyword>
<organism evidence="1 2">
    <name type="scientific">Qipengyuania pelagi</name>
    <dbReference type="NCBI Taxonomy" id="994320"/>
    <lineage>
        <taxon>Bacteria</taxon>
        <taxon>Pseudomonadati</taxon>
        <taxon>Pseudomonadota</taxon>
        <taxon>Alphaproteobacteria</taxon>
        <taxon>Sphingomonadales</taxon>
        <taxon>Erythrobacteraceae</taxon>
        <taxon>Qipengyuania</taxon>
    </lineage>
</organism>
<dbReference type="OrthoDB" id="7508780at2"/>
<dbReference type="InterPro" id="IPR006311">
    <property type="entry name" value="TAT_signal"/>
</dbReference>
<proteinExistence type="predicted"/>
<dbReference type="Proteomes" id="UP000430272">
    <property type="component" value="Unassembled WGS sequence"/>
</dbReference>
<dbReference type="PROSITE" id="PS51318">
    <property type="entry name" value="TAT"/>
    <property type="match status" value="1"/>
</dbReference>
<protein>
    <submittedName>
        <fullName evidence="1">Uncharacterized protein</fullName>
    </submittedName>
</protein>
<name>A0A844YA72_9SPHN</name>
<gene>
    <name evidence="1" type="ORF">GRI47_12345</name>
</gene>
<evidence type="ECO:0000313" key="2">
    <source>
        <dbReference type="Proteomes" id="UP000430272"/>
    </source>
</evidence>
<dbReference type="EMBL" id="WTYD01000002">
    <property type="protein sequence ID" value="MXO54791.1"/>
    <property type="molecule type" value="Genomic_DNA"/>
</dbReference>
<sequence>MTRGSDRRDVLRTVAGFAIAPILGLPIFALSTRPAGAATIGPKIAPGLAFTLHRELEREIVGGKAIIVRRAWACRFEKVGRGLGVSGSQISASVEAPPSLGAFAAIEERRQETGFLPATLDANGLILPRGERKGSPEIATAAALALDLFEALPAGDPRIPAARQFLAEVSNRAALLLSRVPSDLFFPTPGSTREDRPMETGGEPAHIVIETEAAADPHTGLLDRFERRILTQIGPDTRLSRDRWTLEAEAAAP</sequence>
<evidence type="ECO:0000313" key="1">
    <source>
        <dbReference type="EMBL" id="MXO54791.1"/>
    </source>
</evidence>
<dbReference type="RefSeq" id="WP_160661676.1">
    <property type="nucleotide sequence ID" value="NZ_BAABDV010000001.1"/>
</dbReference>
<dbReference type="AlphaFoldDB" id="A0A844YA72"/>